<accession>A0A2W5DCV6</accession>
<dbReference type="InterPro" id="IPR002762">
    <property type="entry name" value="CbiX-like"/>
</dbReference>
<dbReference type="AlphaFoldDB" id="A0A2W5DCV6"/>
<proteinExistence type="predicted"/>
<keyword evidence="1" id="KW-0479">Metal-binding</keyword>
<dbReference type="GO" id="GO:0046872">
    <property type="term" value="F:metal ion binding"/>
    <property type="evidence" value="ECO:0007669"/>
    <property type="project" value="UniProtKB-KW"/>
</dbReference>
<dbReference type="Proteomes" id="UP000249451">
    <property type="component" value="Unassembled WGS sequence"/>
</dbReference>
<evidence type="ECO:0000313" key="4">
    <source>
        <dbReference type="Proteomes" id="UP000249451"/>
    </source>
</evidence>
<dbReference type="GO" id="GO:0016829">
    <property type="term" value="F:lyase activity"/>
    <property type="evidence" value="ECO:0007669"/>
    <property type="project" value="UniProtKB-KW"/>
</dbReference>
<evidence type="ECO:0008006" key="5">
    <source>
        <dbReference type="Google" id="ProtNLM"/>
    </source>
</evidence>
<dbReference type="PANTHER" id="PTHR33542">
    <property type="entry name" value="SIROHYDROCHLORIN FERROCHELATASE, CHLOROPLASTIC"/>
    <property type="match status" value="1"/>
</dbReference>
<gene>
    <name evidence="3" type="ORF">DI609_00255</name>
</gene>
<sequence>MCAESFAQPEPVIVLAHGSRRRGAEEVVHAIAREVGARAAFLDFSEFTLDAVVGELRAAGHRRAVVMPLLFTSAFHLRKDVPAAIAEAERNHGVTLRATEPIGLGADVAELLVAQWRKAHGHREEADAVGDAVVYAVGSSVPGANEAVEDLATEVGHLLGIPARAIFATGGGISVAQHREELDQRAGAQAAPTAVLPLFFAPGLLLDKAVDVPGAIAAGPLGTAIAPLVTGRVAALAGAASADAAASHWATERVSA</sequence>
<dbReference type="PANTHER" id="PTHR33542:SF5">
    <property type="entry name" value="FERROCHELATASE CHE1"/>
    <property type="match status" value="1"/>
</dbReference>
<organism evidence="3 4">
    <name type="scientific">Corynebacterium urealyticum</name>
    <dbReference type="NCBI Taxonomy" id="43771"/>
    <lineage>
        <taxon>Bacteria</taxon>
        <taxon>Bacillati</taxon>
        <taxon>Actinomycetota</taxon>
        <taxon>Actinomycetes</taxon>
        <taxon>Mycobacteriales</taxon>
        <taxon>Corynebacteriaceae</taxon>
        <taxon>Corynebacterium</taxon>
    </lineage>
</organism>
<protein>
    <recommendedName>
        <fullName evidence="5">Sirohydrochlorin chelatase</fullName>
    </recommendedName>
</protein>
<comment type="caution">
    <text evidence="3">The sequence shown here is derived from an EMBL/GenBank/DDBJ whole genome shotgun (WGS) entry which is preliminary data.</text>
</comment>
<reference evidence="3 4" key="1">
    <citation type="submission" date="2017-11" db="EMBL/GenBank/DDBJ databases">
        <title>Infants hospitalized years apart are colonized by the same room-sourced microbial strains.</title>
        <authorList>
            <person name="Brooks B."/>
            <person name="Olm M.R."/>
            <person name="Firek B.A."/>
            <person name="Baker R."/>
            <person name="Thomas B.C."/>
            <person name="Morowitz M.J."/>
            <person name="Banfield J.F."/>
        </authorList>
    </citation>
    <scope>NUCLEOTIDE SEQUENCE [LARGE SCALE GENOMIC DNA]</scope>
    <source>
        <strain evidence="3">S2_012_000_R3_87</strain>
    </source>
</reference>
<evidence type="ECO:0000256" key="1">
    <source>
        <dbReference type="ARBA" id="ARBA00022723"/>
    </source>
</evidence>
<dbReference type="InterPro" id="IPR050963">
    <property type="entry name" value="Sirohydro_Cobaltochel/CbiX"/>
</dbReference>
<evidence type="ECO:0000256" key="2">
    <source>
        <dbReference type="ARBA" id="ARBA00023239"/>
    </source>
</evidence>
<evidence type="ECO:0000313" key="3">
    <source>
        <dbReference type="EMBL" id="PZP03889.1"/>
    </source>
</evidence>
<dbReference type="EMBL" id="QFNY01000003">
    <property type="protein sequence ID" value="PZP03889.1"/>
    <property type="molecule type" value="Genomic_DNA"/>
</dbReference>
<keyword evidence="2" id="KW-0456">Lyase</keyword>
<dbReference type="SUPFAM" id="SSF53800">
    <property type="entry name" value="Chelatase"/>
    <property type="match status" value="1"/>
</dbReference>
<dbReference type="Gene3D" id="3.40.50.1400">
    <property type="match status" value="2"/>
</dbReference>
<dbReference type="Pfam" id="PF01903">
    <property type="entry name" value="CbiX"/>
    <property type="match status" value="1"/>
</dbReference>
<dbReference type="CDD" id="cd03416">
    <property type="entry name" value="CbiX_SirB_N"/>
    <property type="match status" value="1"/>
</dbReference>
<name>A0A2W5DCV6_9CORY</name>